<evidence type="ECO:0000313" key="2">
    <source>
        <dbReference type="Proteomes" id="UP001057452"/>
    </source>
</evidence>
<keyword evidence="2" id="KW-1185">Reference proteome</keyword>
<dbReference type="Proteomes" id="UP001057452">
    <property type="component" value="Chromosome 15"/>
</dbReference>
<gene>
    <name evidence="1" type="ORF">KUCAC02_025982</name>
</gene>
<name>A0ACB9VVP3_CHAAC</name>
<evidence type="ECO:0000313" key="1">
    <source>
        <dbReference type="EMBL" id="KAI4804352.1"/>
    </source>
</evidence>
<dbReference type="EMBL" id="CM043799">
    <property type="protein sequence ID" value="KAI4804352.1"/>
    <property type="molecule type" value="Genomic_DNA"/>
</dbReference>
<sequence>MSLGTPNTCLLQGTHCLDETGTKGTEQHISLQQELVKSACKHSRKRNKDQQEAFIGSLKIPKRSDGGELVTFRSAPVGSQDDSWPDDNNTTSDSKGEQSAAEADSPGFDYVCIDGSLIQEMVGFRGVASF</sequence>
<proteinExistence type="predicted"/>
<comment type="caution">
    <text evidence="1">The sequence shown here is derived from an EMBL/GenBank/DDBJ whole genome shotgun (WGS) entry which is preliminary data.</text>
</comment>
<reference evidence="1" key="1">
    <citation type="submission" date="2022-05" db="EMBL/GenBank/DDBJ databases">
        <title>Chromosome-level genome of Chaenocephalus aceratus.</title>
        <authorList>
            <person name="Park H."/>
        </authorList>
    </citation>
    <scope>NUCLEOTIDE SEQUENCE</scope>
    <source>
        <strain evidence="1">KU_202001</strain>
    </source>
</reference>
<accession>A0ACB9VVP3</accession>
<protein>
    <submittedName>
        <fullName evidence="1">Uncharacterized protein</fullName>
    </submittedName>
</protein>
<organism evidence="1 2">
    <name type="scientific">Chaenocephalus aceratus</name>
    <name type="common">Blackfin icefish</name>
    <name type="synonym">Chaenichthys aceratus</name>
    <dbReference type="NCBI Taxonomy" id="36190"/>
    <lineage>
        <taxon>Eukaryota</taxon>
        <taxon>Metazoa</taxon>
        <taxon>Chordata</taxon>
        <taxon>Craniata</taxon>
        <taxon>Vertebrata</taxon>
        <taxon>Euteleostomi</taxon>
        <taxon>Actinopterygii</taxon>
        <taxon>Neopterygii</taxon>
        <taxon>Teleostei</taxon>
        <taxon>Neoteleostei</taxon>
        <taxon>Acanthomorphata</taxon>
        <taxon>Eupercaria</taxon>
        <taxon>Perciformes</taxon>
        <taxon>Notothenioidei</taxon>
        <taxon>Channichthyidae</taxon>
        <taxon>Chaenocephalus</taxon>
    </lineage>
</organism>